<dbReference type="EMBL" id="CACVBM020001668">
    <property type="protein sequence ID" value="CAA7057041.1"/>
    <property type="molecule type" value="Genomic_DNA"/>
</dbReference>
<evidence type="ECO:0000313" key="2">
    <source>
        <dbReference type="EMBL" id="CAA7057041.1"/>
    </source>
</evidence>
<dbReference type="AlphaFoldDB" id="A0A6D2KY05"/>
<sequence length="203" mass="23255">MNPRLPFYRTTYSDPNDTNFGIPIFWHYDKAELASKEEFTGIYQKIDDALKIVDKKYHILSLSVYGDFAHLGDVEGLFSGWPCTVMAKHIPKRYPFCTDEICDGAKPRKTKEPDPTSLMAVAEDIHLFIQSNDPPRNICLISSDPDFAFLIQELATAGYTVLLASYHDAEPSLGRYAYFKWHWHLMRGGNGPLNHFPDPVYFK</sequence>
<organism evidence="2 3">
    <name type="scientific">Microthlaspi erraticum</name>
    <dbReference type="NCBI Taxonomy" id="1685480"/>
    <lineage>
        <taxon>Eukaryota</taxon>
        <taxon>Viridiplantae</taxon>
        <taxon>Streptophyta</taxon>
        <taxon>Embryophyta</taxon>
        <taxon>Tracheophyta</taxon>
        <taxon>Spermatophyta</taxon>
        <taxon>Magnoliopsida</taxon>
        <taxon>eudicotyledons</taxon>
        <taxon>Gunneridae</taxon>
        <taxon>Pentapetalae</taxon>
        <taxon>rosids</taxon>
        <taxon>malvids</taxon>
        <taxon>Brassicales</taxon>
        <taxon>Brassicaceae</taxon>
        <taxon>Coluteocarpeae</taxon>
        <taxon>Microthlaspi</taxon>
    </lineage>
</organism>
<gene>
    <name evidence="1" type="ORF">MERR_LOCUS25694</name>
    <name evidence="2" type="ORF">MERR_LOCUS44277</name>
</gene>
<reference evidence="2 3" key="1">
    <citation type="submission" date="2020-01" db="EMBL/GenBank/DDBJ databases">
        <authorList>
            <person name="Mishra B."/>
        </authorList>
    </citation>
    <scope>NUCLEOTIDE SEQUENCE [LARGE SCALE GENOMIC DNA]</scope>
</reference>
<name>A0A6D2KY05_9BRAS</name>
<accession>A0A6D2KY05</accession>
<proteinExistence type="predicted"/>
<keyword evidence="3" id="KW-1185">Reference proteome</keyword>
<evidence type="ECO:0000313" key="3">
    <source>
        <dbReference type="Proteomes" id="UP000467841"/>
    </source>
</evidence>
<protein>
    <submittedName>
        <fullName evidence="2">Uncharacterized protein</fullName>
    </submittedName>
</protein>
<dbReference type="Proteomes" id="UP000467841">
    <property type="component" value="Unassembled WGS sequence"/>
</dbReference>
<evidence type="ECO:0000313" key="1">
    <source>
        <dbReference type="EMBL" id="CAA7038459.1"/>
    </source>
</evidence>
<dbReference type="EMBL" id="CACVBM020001194">
    <property type="protein sequence ID" value="CAA7038459.1"/>
    <property type="molecule type" value="Genomic_DNA"/>
</dbReference>